<dbReference type="InterPro" id="IPR005039">
    <property type="entry name" value="Ant_C"/>
</dbReference>
<feature type="domain" description="Bro-N" evidence="1">
    <location>
        <begin position="4"/>
        <end position="111"/>
    </location>
</feature>
<dbReference type="PROSITE" id="PS51750">
    <property type="entry name" value="BRO_N"/>
    <property type="match status" value="1"/>
</dbReference>
<evidence type="ECO:0000313" key="3">
    <source>
        <dbReference type="Proteomes" id="UP000321397"/>
    </source>
</evidence>
<evidence type="ECO:0000313" key="2">
    <source>
        <dbReference type="EMBL" id="BBM48407.1"/>
    </source>
</evidence>
<dbReference type="Pfam" id="PF03374">
    <property type="entry name" value="ANT"/>
    <property type="match status" value="1"/>
</dbReference>
<accession>A0A510KB48</accession>
<evidence type="ECO:0000259" key="1">
    <source>
        <dbReference type="PROSITE" id="PS51750"/>
    </source>
</evidence>
<dbReference type="Proteomes" id="UP000321397">
    <property type="component" value="Chromosome"/>
</dbReference>
<dbReference type="GO" id="GO:0003677">
    <property type="term" value="F:DNA binding"/>
    <property type="evidence" value="ECO:0007669"/>
    <property type="project" value="InterPro"/>
</dbReference>
<dbReference type="RefSeq" id="WP_146961848.1">
    <property type="nucleotide sequence ID" value="NZ_AP019834.1"/>
</dbReference>
<proteinExistence type="predicted"/>
<sequence>MNELITIEKVRGYVGENGTIFLNLEDVARGLGFVENSKSGNITVRWRTVRDYLKEFKVIAESCDGKGSEKLPEFIPENIFYKLCMKANNQLARDFQDKVADEILPAIRKTKMYATEELLNNPDLAIQAFMKLKEEMIRRQELEKKIEEQQPKVEFYNDVTGSDTTAEIGTVAKVLNFKSVGRNTLFDILRRQGILQRDNMPFQTYVDRGYFRVVESKWNAPNGDVKVNYKTVVYQKGIEYISKVLRDLGYEKIEEILN</sequence>
<dbReference type="Pfam" id="PF02498">
    <property type="entry name" value="Bro-N"/>
    <property type="match status" value="1"/>
</dbReference>
<protein>
    <submittedName>
        <fullName evidence="2">Anti-repressor protein</fullName>
    </submittedName>
</protein>
<dbReference type="SMART" id="SM01040">
    <property type="entry name" value="Bro-N"/>
    <property type="match status" value="1"/>
</dbReference>
<name>A0A510KB48_9FUSO</name>
<dbReference type="InterPro" id="IPR003497">
    <property type="entry name" value="BRO_N_domain"/>
</dbReference>
<organism evidence="2 3">
    <name type="scientific">Leptotrichia wadei</name>
    <dbReference type="NCBI Taxonomy" id="157687"/>
    <lineage>
        <taxon>Bacteria</taxon>
        <taxon>Fusobacteriati</taxon>
        <taxon>Fusobacteriota</taxon>
        <taxon>Fusobacteriia</taxon>
        <taxon>Fusobacteriales</taxon>
        <taxon>Leptotrichiaceae</taxon>
        <taxon>Leptotrichia</taxon>
    </lineage>
</organism>
<reference evidence="2 3" key="1">
    <citation type="submission" date="2019-07" db="EMBL/GenBank/DDBJ databases">
        <title>Complete Genome Sequence of Leptotrichia wadei Strain JMUB3933.</title>
        <authorList>
            <person name="Watanabe S."/>
            <person name="Cui L."/>
        </authorList>
    </citation>
    <scope>NUCLEOTIDE SEQUENCE [LARGE SCALE GENOMIC DNA]</scope>
    <source>
        <strain evidence="2 3">JMUB3933</strain>
    </source>
</reference>
<gene>
    <name evidence="2" type="ORF">JMUB3933_1923</name>
</gene>
<dbReference type="EMBL" id="AP019834">
    <property type="protein sequence ID" value="BBM48407.1"/>
    <property type="molecule type" value="Genomic_DNA"/>
</dbReference>
<dbReference type="AlphaFoldDB" id="A0A510KB48"/>